<dbReference type="InterPro" id="IPR008942">
    <property type="entry name" value="ENTH_VHS"/>
</dbReference>
<dbReference type="AlphaFoldDB" id="A0A2A2KJI6"/>
<dbReference type="GO" id="GO:0005886">
    <property type="term" value="C:plasma membrane"/>
    <property type="evidence" value="ECO:0007669"/>
    <property type="project" value="TreeGrafter"/>
</dbReference>
<feature type="compositionally biased region" description="Low complexity" evidence="7">
    <location>
        <begin position="160"/>
        <end position="172"/>
    </location>
</feature>
<dbReference type="CDD" id="cd16990">
    <property type="entry name" value="ENTH_Epsin"/>
    <property type="match status" value="1"/>
</dbReference>
<evidence type="ECO:0000256" key="2">
    <source>
        <dbReference type="ARBA" id="ARBA00010130"/>
    </source>
</evidence>
<dbReference type="SUPFAM" id="SSF48464">
    <property type="entry name" value="ENTH/VHS domain"/>
    <property type="match status" value="1"/>
</dbReference>
<dbReference type="SMART" id="SM00273">
    <property type="entry name" value="ENTH"/>
    <property type="match status" value="1"/>
</dbReference>
<dbReference type="PANTHER" id="PTHR12276:SF115">
    <property type="entry name" value="FI19443P1"/>
    <property type="match status" value="1"/>
</dbReference>
<evidence type="ECO:0000256" key="6">
    <source>
        <dbReference type="ARBA" id="ARBA00023121"/>
    </source>
</evidence>
<keyword evidence="5" id="KW-0677">Repeat</keyword>
<dbReference type="GO" id="GO:0005543">
    <property type="term" value="F:phospholipid binding"/>
    <property type="evidence" value="ECO:0007669"/>
    <property type="project" value="TreeGrafter"/>
</dbReference>
<dbReference type="OrthoDB" id="4033880at2759"/>
<accession>A0A2A2KJI6</accession>
<dbReference type="SMART" id="SM00726">
    <property type="entry name" value="UIM"/>
    <property type="match status" value="2"/>
</dbReference>
<keyword evidence="10" id="KW-1185">Reference proteome</keyword>
<dbReference type="GO" id="GO:0006897">
    <property type="term" value="P:endocytosis"/>
    <property type="evidence" value="ECO:0007669"/>
    <property type="project" value="TreeGrafter"/>
</dbReference>
<comment type="similarity">
    <text evidence="2">Belongs to the epsin family.</text>
</comment>
<evidence type="ECO:0000313" key="9">
    <source>
        <dbReference type="EMBL" id="PAV74022.1"/>
    </source>
</evidence>
<protein>
    <recommendedName>
        <fullName evidence="8">ENTH domain-containing protein</fullName>
    </recommendedName>
</protein>
<keyword evidence="4" id="KW-0597">Phosphoprotein</keyword>
<dbReference type="PROSITE" id="PS50942">
    <property type="entry name" value="ENTH"/>
    <property type="match status" value="1"/>
</dbReference>
<dbReference type="STRING" id="2018661.A0A2A2KJI6"/>
<evidence type="ECO:0000256" key="3">
    <source>
        <dbReference type="ARBA" id="ARBA00022490"/>
    </source>
</evidence>
<feature type="domain" description="ENTH" evidence="8">
    <location>
        <begin position="12"/>
        <end position="143"/>
    </location>
</feature>
<feature type="region of interest" description="Disordered" evidence="7">
    <location>
        <begin position="275"/>
        <end position="330"/>
    </location>
</feature>
<dbReference type="Gene3D" id="1.25.40.90">
    <property type="match status" value="1"/>
</dbReference>
<feature type="region of interest" description="Disordered" evidence="7">
    <location>
        <begin position="440"/>
        <end position="491"/>
    </location>
</feature>
<feature type="region of interest" description="Disordered" evidence="7">
    <location>
        <begin position="160"/>
        <end position="204"/>
    </location>
</feature>
<evidence type="ECO:0000259" key="8">
    <source>
        <dbReference type="PROSITE" id="PS50942"/>
    </source>
</evidence>
<reference evidence="9 10" key="1">
    <citation type="journal article" date="2017" name="Curr. Biol.">
        <title>Genome architecture and evolution of a unichromosomal asexual nematode.</title>
        <authorList>
            <person name="Fradin H."/>
            <person name="Zegar C."/>
            <person name="Gutwein M."/>
            <person name="Lucas J."/>
            <person name="Kovtun M."/>
            <person name="Corcoran D."/>
            <person name="Baugh L.R."/>
            <person name="Kiontke K."/>
            <person name="Gunsalus K."/>
            <person name="Fitch D.H."/>
            <person name="Piano F."/>
        </authorList>
    </citation>
    <scope>NUCLEOTIDE SEQUENCE [LARGE SCALE GENOMIC DNA]</scope>
    <source>
        <strain evidence="9">PF1309</strain>
    </source>
</reference>
<name>A0A2A2KJI6_9BILA</name>
<keyword evidence="6" id="KW-0446">Lipid-binding</keyword>
<comment type="caution">
    <text evidence="9">The sequence shown here is derived from an EMBL/GenBank/DDBJ whole genome shotgun (WGS) entry which is preliminary data.</text>
</comment>
<dbReference type="GO" id="GO:0030125">
    <property type="term" value="C:clathrin vesicle coat"/>
    <property type="evidence" value="ECO:0007669"/>
    <property type="project" value="TreeGrafter"/>
</dbReference>
<comment type="subcellular location">
    <subcellularLocation>
        <location evidence="1">Cytoplasm</location>
    </subcellularLocation>
</comment>
<dbReference type="FunFam" id="1.25.40.90:FF:000002">
    <property type="entry name" value="epsin-2 isoform X1"/>
    <property type="match status" value="1"/>
</dbReference>
<dbReference type="Pfam" id="PF01417">
    <property type="entry name" value="ENTH"/>
    <property type="match status" value="1"/>
</dbReference>
<dbReference type="InterPro" id="IPR003903">
    <property type="entry name" value="UIM_dom"/>
</dbReference>
<feature type="compositionally biased region" description="Polar residues" evidence="7">
    <location>
        <begin position="387"/>
        <end position="404"/>
    </location>
</feature>
<dbReference type="PROSITE" id="PS50330">
    <property type="entry name" value="UIM"/>
    <property type="match status" value="2"/>
</dbReference>
<keyword evidence="3" id="KW-0963">Cytoplasm</keyword>
<proteinExistence type="inferred from homology"/>
<dbReference type="GO" id="GO:0005768">
    <property type="term" value="C:endosome"/>
    <property type="evidence" value="ECO:0007669"/>
    <property type="project" value="TreeGrafter"/>
</dbReference>
<evidence type="ECO:0000256" key="4">
    <source>
        <dbReference type="ARBA" id="ARBA00022553"/>
    </source>
</evidence>
<evidence type="ECO:0000256" key="1">
    <source>
        <dbReference type="ARBA" id="ARBA00004496"/>
    </source>
</evidence>
<dbReference type="EMBL" id="LIAE01008445">
    <property type="protein sequence ID" value="PAV74022.1"/>
    <property type="molecule type" value="Genomic_DNA"/>
</dbReference>
<gene>
    <name evidence="9" type="ORF">WR25_00488</name>
</gene>
<dbReference type="Proteomes" id="UP000218231">
    <property type="component" value="Unassembled WGS sequence"/>
</dbReference>
<evidence type="ECO:0000256" key="5">
    <source>
        <dbReference type="ARBA" id="ARBA00022737"/>
    </source>
</evidence>
<feature type="region of interest" description="Disordered" evidence="7">
    <location>
        <begin position="387"/>
        <end position="410"/>
    </location>
</feature>
<feature type="compositionally biased region" description="Low complexity" evidence="7">
    <location>
        <begin position="285"/>
        <end position="302"/>
    </location>
</feature>
<feature type="compositionally biased region" description="Polar residues" evidence="7">
    <location>
        <begin position="440"/>
        <end position="460"/>
    </location>
</feature>
<evidence type="ECO:0000256" key="7">
    <source>
        <dbReference type="SAM" id="MobiDB-lite"/>
    </source>
</evidence>
<dbReference type="GO" id="GO:0030276">
    <property type="term" value="F:clathrin binding"/>
    <property type="evidence" value="ECO:0007669"/>
    <property type="project" value="TreeGrafter"/>
</dbReference>
<evidence type="ECO:0000313" key="10">
    <source>
        <dbReference type="Proteomes" id="UP000218231"/>
    </source>
</evidence>
<dbReference type="InterPro" id="IPR013809">
    <property type="entry name" value="ENTH"/>
</dbReference>
<dbReference type="PANTHER" id="PTHR12276">
    <property type="entry name" value="EPSIN/ENT-RELATED"/>
    <property type="match status" value="1"/>
</dbReference>
<organism evidence="9 10">
    <name type="scientific">Diploscapter pachys</name>
    <dbReference type="NCBI Taxonomy" id="2018661"/>
    <lineage>
        <taxon>Eukaryota</taxon>
        <taxon>Metazoa</taxon>
        <taxon>Ecdysozoa</taxon>
        <taxon>Nematoda</taxon>
        <taxon>Chromadorea</taxon>
        <taxon>Rhabditida</taxon>
        <taxon>Rhabditina</taxon>
        <taxon>Rhabditomorpha</taxon>
        <taxon>Rhabditoidea</taxon>
        <taxon>Rhabditidae</taxon>
        <taxon>Diploscapter</taxon>
    </lineage>
</organism>
<sequence length="491" mass="53762">MSISTIRRQVKNVAYNFSDAQVKVREATSNDPWGPSTALMSEIADLTNNPMAFTEIMSIVWKRLNDSGKNWRHVYKSLVLLDFLIKCGNEKVAQQCRENIFTIETLKDFQHIEENRDQGLNIREKAKQIVSLLSDEERLKNERTRFMLTRNKFKQNYPSSYSDSVGAVGSSGSRHRSRIDHPTSGASLDPEFEEARPANQTEEEMQLQIALALSREEHEKMDEMRKSDEVRLQLALEESRKEAEKMATQPQGTVHSGQLSQSALDDLLSLGVGELINNTPADQPSSSAWGNNSNAGSSSMGGLIDPWATPTQPFPPAASASLYPSNQLSSNDPWAPAPTASAMAFPSAVPTAASTVDPFSVWDSPTTHHAPITNTVNNDFNNLLLPTTSDTNGSSGMNTNGTSRKTPENFLGENKNLVNLDDLLGTSSSTSATSNPFLLTSTPVAPTNPFQAAQRKSPTLNEMRAAQQAMPPIPQSAPRVAPQANPFQSPF</sequence>